<dbReference type="Gene3D" id="2.130.10.30">
    <property type="entry name" value="Regulator of chromosome condensation 1/beta-lactamase-inhibitor protein II"/>
    <property type="match status" value="2"/>
</dbReference>
<evidence type="ECO:0000256" key="2">
    <source>
        <dbReference type="PROSITE-ProRule" id="PRU00235"/>
    </source>
</evidence>
<dbReference type="InterPro" id="IPR051625">
    <property type="entry name" value="Signaling_Regulatory_Domain"/>
</dbReference>
<protein>
    <recommendedName>
        <fullName evidence="3">RCC1-like domain-containing protein</fullName>
    </recommendedName>
</protein>
<sequence length="447" mass="47149">MNALSAQPAVTMICSASASARSHGLKKVLALGKRSAKVLKRSLSSNGSANTNSVARPGMSVYSWGTGTEGQLGHGEVDISGLLSTTYTEMSPKRIDALESLNGGIVDIACGTSHAAAVTADGQVLTWGNADNGKLGHNKATGKVCLLPQPVEGELSERKVVQVECGKHYTAALTEEGDLYTWGRGETMTGGPGPLGHGDGKARKIPEKVFIGGKEDLKLKSIALGEKHMISLGLDGEVWSWGKGEFGRLGNFANTDQATPFPIEYFLDMDIVVKQIACGQKFCIALTEKGDVYSWGANDKCQLGLGGGLAMDYASMETLPTHVENIPERISHISAGFGHGVAVSESGGLYFWGSSLWFEPHLMTALKDHRIVQATCGNSFTVALSDAGQLFSWGKGFGFTLGKTGALGQGHANKVVQPELIQSVANYPMQKVEAGDKFCLALSGLPN</sequence>
<evidence type="ECO:0000259" key="3">
    <source>
        <dbReference type="Pfam" id="PF25390"/>
    </source>
</evidence>
<reference evidence="4" key="1">
    <citation type="submission" date="2021-01" db="EMBL/GenBank/DDBJ databases">
        <authorList>
            <person name="Corre E."/>
            <person name="Pelletier E."/>
            <person name="Niang G."/>
            <person name="Scheremetjew M."/>
            <person name="Finn R."/>
            <person name="Kale V."/>
            <person name="Holt S."/>
            <person name="Cochrane G."/>
            <person name="Meng A."/>
            <person name="Brown T."/>
            <person name="Cohen L."/>
        </authorList>
    </citation>
    <scope>NUCLEOTIDE SEQUENCE</scope>
    <source>
        <strain evidence="4">GSBS06</strain>
    </source>
</reference>
<evidence type="ECO:0000256" key="1">
    <source>
        <dbReference type="ARBA" id="ARBA00022737"/>
    </source>
</evidence>
<proteinExistence type="predicted"/>
<keyword evidence="1" id="KW-0677">Repeat</keyword>
<organism evidence="4">
    <name type="scientific">Aplanochytrium stocchinoi</name>
    <dbReference type="NCBI Taxonomy" id="215587"/>
    <lineage>
        <taxon>Eukaryota</taxon>
        <taxon>Sar</taxon>
        <taxon>Stramenopiles</taxon>
        <taxon>Bigyra</taxon>
        <taxon>Labyrinthulomycetes</taxon>
        <taxon>Thraustochytrida</taxon>
        <taxon>Thraustochytriidae</taxon>
        <taxon>Aplanochytrium</taxon>
    </lineage>
</organism>
<dbReference type="PANTHER" id="PTHR22872">
    <property type="entry name" value="BTK-BINDING PROTEIN-RELATED"/>
    <property type="match status" value="1"/>
</dbReference>
<dbReference type="AlphaFoldDB" id="A0A7S3V0R2"/>
<dbReference type="PRINTS" id="PR00633">
    <property type="entry name" value="RCCNDNSATION"/>
</dbReference>
<dbReference type="PROSITE" id="PS00626">
    <property type="entry name" value="RCC1_2"/>
    <property type="match status" value="2"/>
</dbReference>
<dbReference type="InterPro" id="IPR009091">
    <property type="entry name" value="RCC1/BLIP-II"/>
</dbReference>
<name>A0A7S3V0R2_9STRA</name>
<feature type="domain" description="RCC1-like" evidence="3">
    <location>
        <begin position="61"/>
        <end position="441"/>
    </location>
</feature>
<feature type="repeat" description="RCC1" evidence="2">
    <location>
        <begin position="122"/>
        <end position="176"/>
    </location>
</feature>
<dbReference type="PROSITE" id="PS50012">
    <property type="entry name" value="RCC1_3"/>
    <property type="match status" value="6"/>
</dbReference>
<feature type="repeat" description="RCC1" evidence="2">
    <location>
        <begin position="236"/>
        <end position="289"/>
    </location>
</feature>
<dbReference type="InterPro" id="IPR058923">
    <property type="entry name" value="RCC1-like_dom"/>
</dbReference>
<dbReference type="EMBL" id="HBIN01018956">
    <property type="protein sequence ID" value="CAE0444404.1"/>
    <property type="molecule type" value="Transcribed_RNA"/>
</dbReference>
<dbReference type="SUPFAM" id="SSF50985">
    <property type="entry name" value="RCC1/BLIP-II"/>
    <property type="match status" value="2"/>
</dbReference>
<accession>A0A7S3V0R2</accession>
<evidence type="ECO:0000313" key="4">
    <source>
        <dbReference type="EMBL" id="CAE0444404.1"/>
    </source>
</evidence>
<gene>
    <name evidence="4" type="ORF">ASTO00021_LOCUS14456</name>
</gene>
<feature type="repeat" description="RCC1" evidence="2">
    <location>
        <begin position="59"/>
        <end position="121"/>
    </location>
</feature>
<dbReference type="Pfam" id="PF25390">
    <property type="entry name" value="WD40_RLD"/>
    <property type="match status" value="1"/>
</dbReference>
<feature type="repeat" description="RCC1" evidence="2">
    <location>
        <begin position="290"/>
        <end position="346"/>
    </location>
</feature>
<feature type="repeat" description="RCC1" evidence="2">
    <location>
        <begin position="177"/>
        <end position="235"/>
    </location>
</feature>
<feature type="repeat" description="RCC1" evidence="2">
    <location>
        <begin position="388"/>
        <end position="445"/>
    </location>
</feature>
<dbReference type="InterPro" id="IPR000408">
    <property type="entry name" value="Reg_chr_condens"/>
</dbReference>